<proteinExistence type="predicted"/>
<reference evidence="2" key="1">
    <citation type="submission" date="2020-09" db="EMBL/GenBank/DDBJ databases">
        <title>Hoyosella lacisalsi sp. nov., a halotolerant actinobacterium isolated from soil of Lake Gudzhirganskoe.</title>
        <authorList>
            <person name="Yang Q."/>
            <person name="Guo P.Y."/>
            <person name="Liu S.W."/>
            <person name="Li F.N."/>
            <person name="Sun C.H."/>
        </authorList>
    </citation>
    <scope>NUCLEOTIDE SEQUENCE</scope>
    <source>
        <strain evidence="2">G463</strain>
    </source>
</reference>
<name>A0A927JES5_9ACTN</name>
<dbReference type="SUPFAM" id="SSF53474">
    <property type="entry name" value="alpha/beta-Hydrolases"/>
    <property type="match status" value="1"/>
</dbReference>
<dbReference type="GO" id="GO:0016787">
    <property type="term" value="F:hydrolase activity"/>
    <property type="evidence" value="ECO:0007669"/>
    <property type="project" value="UniProtKB-KW"/>
</dbReference>
<sequence>MDLAYRVTGSGPTLVLLHGIVHNRRAWNPLVDRLARERRVVTVDLPSHGDSPQLPASDRILQTLADVVEDFLPSIAPAGEKVHVAGNSLGGWLSLELAARGVVASATALSPGGFFVNDLDQERATRTFLGLRAAARVIGPVGAPALRTPLVRSAALGVFFGRPWRINPLEAARDLESLKTNTMIDAIQGADWSITPPVDHAIPITVEWGGGDLMLPIYEIAGVRKVFPEARLIVLPWAGHVPMIDDPREISRILLEGSSRG</sequence>
<comment type="caution">
    <text evidence="2">The sequence shown here is derived from an EMBL/GenBank/DDBJ whole genome shotgun (WGS) entry which is preliminary data.</text>
</comment>
<dbReference type="InterPro" id="IPR029058">
    <property type="entry name" value="AB_hydrolase_fold"/>
</dbReference>
<keyword evidence="2" id="KW-0378">Hydrolase</keyword>
<organism evidence="2 3">
    <name type="scientific">Lolliginicoccus lacisalsi</name>
    <dbReference type="NCBI Taxonomy" id="2742202"/>
    <lineage>
        <taxon>Bacteria</taxon>
        <taxon>Bacillati</taxon>
        <taxon>Actinomycetota</taxon>
        <taxon>Actinomycetes</taxon>
        <taxon>Mycobacteriales</taxon>
        <taxon>Hoyosellaceae</taxon>
        <taxon>Lolliginicoccus</taxon>
    </lineage>
</organism>
<evidence type="ECO:0000259" key="1">
    <source>
        <dbReference type="Pfam" id="PF12697"/>
    </source>
</evidence>
<feature type="domain" description="AB hydrolase-1" evidence="1">
    <location>
        <begin position="14"/>
        <end position="251"/>
    </location>
</feature>
<evidence type="ECO:0000313" key="3">
    <source>
        <dbReference type="Proteomes" id="UP000642993"/>
    </source>
</evidence>
<dbReference type="EMBL" id="JACYWE010000006">
    <property type="protein sequence ID" value="MBD8507057.1"/>
    <property type="molecule type" value="Genomic_DNA"/>
</dbReference>
<dbReference type="PRINTS" id="PR00111">
    <property type="entry name" value="ABHYDROLASE"/>
</dbReference>
<accession>A0A927JES5</accession>
<dbReference type="PANTHER" id="PTHR46438:SF11">
    <property type="entry name" value="LIPASE-RELATED"/>
    <property type="match status" value="1"/>
</dbReference>
<dbReference type="RefSeq" id="WP_192039514.1">
    <property type="nucleotide sequence ID" value="NZ_JACYWE010000006.1"/>
</dbReference>
<dbReference type="Proteomes" id="UP000642993">
    <property type="component" value="Unassembled WGS sequence"/>
</dbReference>
<dbReference type="Gene3D" id="3.40.50.1820">
    <property type="entry name" value="alpha/beta hydrolase"/>
    <property type="match status" value="1"/>
</dbReference>
<protein>
    <submittedName>
        <fullName evidence="2">Alpha/beta fold hydrolase</fullName>
    </submittedName>
</protein>
<keyword evidence="3" id="KW-1185">Reference proteome</keyword>
<dbReference type="PANTHER" id="PTHR46438">
    <property type="entry name" value="ALPHA/BETA-HYDROLASES SUPERFAMILY PROTEIN"/>
    <property type="match status" value="1"/>
</dbReference>
<dbReference type="Pfam" id="PF12697">
    <property type="entry name" value="Abhydrolase_6"/>
    <property type="match status" value="1"/>
</dbReference>
<dbReference type="InterPro" id="IPR000073">
    <property type="entry name" value="AB_hydrolase_1"/>
</dbReference>
<evidence type="ECO:0000313" key="2">
    <source>
        <dbReference type="EMBL" id="MBD8507057.1"/>
    </source>
</evidence>
<gene>
    <name evidence="2" type="ORF">HT102_11215</name>
</gene>
<dbReference type="AlphaFoldDB" id="A0A927JES5"/>